<accession>A0A1I2J043</accession>
<evidence type="ECO:0000256" key="1">
    <source>
        <dbReference type="SAM" id="MobiDB-lite"/>
    </source>
</evidence>
<feature type="non-terminal residue" evidence="2">
    <location>
        <position position="1"/>
    </location>
</feature>
<feature type="compositionally biased region" description="Basic and acidic residues" evidence="1">
    <location>
        <begin position="145"/>
        <end position="162"/>
    </location>
</feature>
<protein>
    <submittedName>
        <fullName evidence="2">Uncharacterized protein</fullName>
    </submittedName>
</protein>
<evidence type="ECO:0000313" key="2">
    <source>
        <dbReference type="EMBL" id="SFF46637.1"/>
    </source>
</evidence>
<proteinExistence type="predicted"/>
<feature type="compositionally biased region" description="Basic residues" evidence="1">
    <location>
        <begin position="194"/>
        <end position="204"/>
    </location>
</feature>
<dbReference type="Proteomes" id="UP000199400">
    <property type="component" value="Unassembled WGS sequence"/>
</dbReference>
<sequence length="255" mass="27355">RGQFTSSWTILTPTARTRYAPLSAMTRGASFGAGLPCTILPSTGVGSTLPRTRRAYGHVNALDGFGSALSPNCAVERLCGTRTPTAGGGRSLGGSPRSKPERCSESARSLRRGRSTSSLESVRGSVASPIGRRAGGDGPRPACRGPDDHQREGDRRLRDRRASHVPAGPDLDNVVRRPGRGRAGRGRVSQEHRRGARTRTRYTRRAPGGLPTRAALSGPVVTGSRDIGATTRAERRSDLRRYCQHRRTCHPAFAQ</sequence>
<reference evidence="3" key="1">
    <citation type="submission" date="2016-10" db="EMBL/GenBank/DDBJ databases">
        <authorList>
            <person name="Varghese N."/>
            <person name="Submissions S."/>
        </authorList>
    </citation>
    <scope>NUCLEOTIDE SEQUENCE [LARGE SCALE GENOMIC DNA]</scope>
    <source>
        <strain evidence="3">ATCC 25963</strain>
    </source>
</reference>
<dbReference type="AlphaFoldDB" id="A0A1I2J043"/>
<keyword evidence="3" id="KW-1185">Reference proteome</keyword>
<name>A0A1I2J043_9BACT</name>
<evidence type="ECO:0000313" key="3">
    <source>
        <dbReference type="Proteomes" id="UP000199400"/>
    </source>
</evidence>
<gene>
    <name evidence="2" type="ORF">SAMN02745121_09045</name>
</gene>
<dbReference type="EMBL" id="FOMX01000094">
    <property type="protein sequence ID" value="SFF46637.1"/>
    <property type="molecule type" value="Genomic_DNA"/>
</dbReference>
<feature type="region of interest" description="Disordered" evidence="1">
    <location>
        <begin position="81"/>
        <end position="224"/>
    </location>
</feature>
<organism evidence="2 3">
    <name type="scientific">Nannocystis exedens</name>
    <dbReference type="NCBI Taxonomy" id="54"/>
    <lineage>
        <taxon>Bacteria</taxon>
        <taxon>Pseudomonadati</taxon>
        <taxon>Myxococcota</taxon>
        <taxon>Polyangia</taxon>
        <taxon>Nannocystales</taxon>
        <taxon>Nannocystaceae</taxon>
        <taxon>Nannocystis</taxon>
    </lineage>
</organism>